<dbReference type="InterPro" id="IPR022874">
    <property type="entry name" value="Valine-tRNA_ligase_type_2"/>
</dbReference>
<dbReference type="GO" id="GO:0005524">
    <property type="term" value="F:ATP binding"/>
    <property type="evidence" value="ECO:0007669"/>
    <property type="project" value="UniProtKB-UniRule"/>
</dbReference>
<feature type="short sequence motif" description="'KMSKS' region" evidence="8">
    <location>
        <begin position="543"/>
        <end position="547"/>
    </location>
</feature>
<name>A0A9Q9BW60_9RICK</name>
<dbReference type="PANTHER" id="PTHR11946:SF93">
    <property type="entry name" value="VALINE--TRNA LIGASE, CHLOROPLASTIC_MITOCHONDRIAL 2"/>
    <property type="match status" value="1"/>
</dbReference>
<gene>
    <name evidence="8" type="primary">valS</name>
    <name evidence="12" type="ORF">LUA81_02365</name>
    <name evidence="11" type="ORF">LUA82_02385</name>
</gene>
<evidence type="ECO:0000256" key="1">
    <source>
        <dbReference type="ARBA" id="ARBA00004496"/>
    </source>
</evidence>
<evidence type="ECO:0000313" key="13">
    <source>
        <dbReference type="Proteomes" id="UP001059822"/>
    </source>
</evidence>
<dbReference type="PROSITE" id="PS00178">
    <property type="entry name" value="AA_TRNA_LIGASE_I"/>
    <property type="match status" value="1"/>
</dbReference>
<evidence type="ECO:0000313" key="12">
    <source>
        <dbReference type="EMBL" id="UTO56802.1"/>
    </source>
</evidence>
<dbReference type="GO" id="GO:0006438">
    <property type="term" value="P:valyl-tRNA aminoacylation"/>
    <property type="evidence" value="ECO:0007669"/>
    <property type="project" value="UniProtKB-UniRule"/>
</dbReference>
<dbReference type="NCBIfam" id="TIGR00422">
    <property type="entry name" value="valS"/>
    <property type="match status" value="1"/>
</dbReference>
<keyword evidence="2 8" id="KW-0963">Cytoplasm</keyword>
<comment type="subunit">
    <text evidence="8">Monomer.</text>
</comment>
<dbReference type="EC" id="6.1.1.9" evidence="8"/>
<evidence type="ECO:0000256" key="4">
    <source>
        <dbReference type="ARBA" id="ARBA00022741"/>
    </source>
</evidence>
<sequence length="816" mass="95667">MELSNKYSFKIIEDKINTLWENTQLYKWTNSNNNNFVIDTPPPTISGQLHMGHVFSYCHTDFIARYQRMLGKNVFYPIGFDDNGLPTERLVEKTKKIKAKDLERKDFAKMCQQVSCDFRMQFKKLFRILGISYDWTLEYHTMSKDIQALSQMSFIDLYKKNKLYRKLQPIFWDTVDQTAIAQVEIEDKEVTSFMNIINFRTENGEIINIATTRPELIPACVAIFFHPEDHRYVHLNGQYAIVPIFENKVKILPDDKVKIEKGTGLVMCCTFGDEMDIYWWNTHQLDTKIIINKAGKICNIHSSIEKAHAFIQQINNLSIIDARKITIEFLSQHNLLIAQQPIIHNVKCAERSGAPIEILLDYQWFIKILDYKNEILQKIQQINWYPQCMSKRMKIWIDSLNWDWCISRQRYFGVPFPIWYSKRTNEQDKVIIPDIKDLPVNPTIDIPHGYSKEEVEAETDVMDTWATSSLSPQFHIQHTNKDTLLNINNLPSFLFPADLRAQSHEIIRSWAFYTILKSNYHNNDIPWKNIMISGWCLSEDKTKMSKSKGNTIDPYKILDAYGADAVRYWAANSKLGTDTAFSHNTIKTGQRLITKLWNASKFVSMFTSYHHTPNINYVTEPMDKWILSKLYKTISYTTQQFNCFEYCIALNTVEEFFWKDFCNNYLELAKKRAYGKDVTSQENLSAINTLSYTLKILLKLLAPFIPYITEEIYNTLYSNNSIHSQNNWPIKEENLYDKSHEQLGDKFIEILDQVRKLKSNMKVSIKSQIDTLTINCQNSFYFPQSFTQDLKYVCNANNVFYNDIQEDILNISATFV</sequence>
<dbReference type="NCBIfam" id="NF009687">
    <property type="entry name" value="PRK13208.1"/>
    <property type="match status" value="1"/>
</dbReference>
<feature type="binding site" evidence="8">
    <location>
        <position position="546"/>
    </location>
    <ligand>
        <name>ATP</name>
        <dbReference type="ChEBI" id="CHEBI:30616"/>
    </ligand>
</feature>
<feature type="short sequence motif" description="'HIGH' region" evidence="8">
    <location>
        <begin position="43"/>
        <end position="53"/>
    </location>
</feature>
<dbReference type="InterPro" id="IPR013155">
    <property type="entry name" value="M/V/L/I-tRNA-synth_anticd-bd"/>
</dbReference>
<evidence type="ECO:0000259" key="10">
    <source>
        <dbReference type="Pfam" id="PF08264"/>
    </source>
</evidence>
<dbReference type="EMBL" id="CP089286">
    <property type="protein sequence ID" value="UTO55886.1"/>
    <property type="molecule type" value="Genomic_DNA"/>
</dbReference>
<reference evidence="11" key="1">
    <citation type="journal article" date="2022" name="Microorganisms">
        <title>Assembly and Comparison of Ca. Neoehrlichia mikurensis Genomes.</title>
        <authorList>
            <person name="Azagi T."/>
            <person name="Dirks R.P."/>
            <person name="Yebra-Pimentel E.S."/>
            <person name="Schaap P.J."/>
            <person name="Koehorst J.J."/>
            <person name="Esser H.J."/>
            <person name="Sprong H."/>
        </authorList>
    </citation>
    <scope>NUCLEOTIDE SEQUENCE</scope>
    <source>
        <strain evidence="12">18-2804</strain>
        <strain evidence="11">18-2837</strain>
    </source>
</reference>
<evidence type="ECO:0000256" key="6">
    <source>
        <dbReference type="ARBA" id="ARBA00022917"/>
    </source>
</evidence>
<dbReference type="RefSeq" id="WP_218194366.1">
    <property type="nucleotide sequence ID" value="NZ_CP054597.1"/>
</dbReference>
<dbReference type="Pfam" id="PF08264">
    <property type="entry name" value="Anticodon_1"/>
    <property type="match status" value="1"/>
</dbReference>
<evidence type="ECO:0000256" key="3">
    <source>
        <dbReference type="ARBA" id="ARBA00022598"/>
    </source>
</evidence>
<evidence type="ECO:0000313" key="11">
    <source>
        <dbReference type="EMBL" id="UTO55886.1"/>
    </source>
</evidence>
<keyword evidence="4 8" id="KW-0547">Nucleotide-binding</keyword>
<keyword evidence="14" id="KW-1185">Reference proteome</keyword>
<keyword evidence="6 8" id="KW-0648">Protein biosynthesis</keyword>
<comment type="catalytic activity">
    <reaction evidence="8">
        <text>tRNA(Val) + L-valine + ATP = L-valyl-tRNA(Val) + AMP + diphosphate</text>
        <dbReference type="Rhea" id="RHEA:10704"/>
        <dbReference type="Rhea" id="RHEA-COMP:9672"/>
        <dbReference type="Rhea" id="RHEA-COMP:9708"/>
        <dbReference type="ChEBI" id="CHEBI:30616"/>
        <dbReference type="ChEBI" id="CHEBI:33019"/>
        <dbReference type="ChEBI" id="CHEBI:57762"/>
        <dbReference type="ChEBI" id="CHEBI:78442"/>
        <dbReference type="ChEBI" id="CHEBI:78537"/>
        <dbReference type="ChEBI" id="CHEBI:456215"/>
        <dbReference type="EC" id="6.1.1.9"/>
    </reaction>
</comment>
<keyword evidence="3 8" id="KW-0436">Ligase</keyword>
<dbReference type="GO" id="GO:0004832">
    <property type="term" value="F:valine-tRNA ligase activity"/>
    <property type="evidence" value="ECO:0007669"/>
    <property type="project" value="UniProtKB-UniRule"/>
</dbReference>
<proteinExistence type="inferred from homology"/>
<dbReference type="GO" id="GO:0005829">
    <property type="term" value="C:cytosol"/>
    <property type="evidence" value="ECO:0007669"/>
    <property type="project" value="TreeGrafter"/>
</dbReference>
<feature type="domain" description="Aminoacyl-tRNA synthetase class Ia" evidence="9">
    <location>
        <begin position="17"/>
        <end position="581"/>
    </location>
</feature>
<protein>
    <recommendedName>
        <fullName evidence="8">Valine--tRNA ligase</fullName>
        <ecNumber evidence="8">6.1.1.9</ecNumber>
    </recommendedName>
    <alternativeName>
        <fullName evidence="8">Valyl-tRNA synthetase</fullName>
        <shortName evidence="8">ValRS</shortName>
    </alternativeName>
</protein>
<dbReference type="Pfam" id="PF00133">
    <property type="entry name" value="tRNA-synt_1"/>
    <property type="match status" value="1"/>
</dbReference>
<comment type="domain">
    <text evidence="8">ValRS has two distinct active sites: one for aminoacylation and one for editing. The misactivated threonine is translocated from the active site to the editing site.</text>
</comment>
<dbReference type="HAMAP" id="MF_02005">
    <property type="entry name" value="Val_tRNA_synth_type2"/>
    <property type="match status" value="1"/>
</dbReference>
<dbReference type="InterPro" id="IPR002303">
    <property type="entry name" value="Valyl-tRNA_ligase"/>
</dbReference>
<evidence type="ECO:0000256" key="7">
    <source>
        <dbReference type="ARBA" id="ARBA00023146"/>
    </source>
</evidence>
<dbReference type="Proteomes" id="UP001059822">
    <property type="component" value="Chromosome"/>
</dbReference>
<dbReference type="PANTHER" id="PTHR11946">
    <property type="entry name" value="VALYL-TRNA SYNTHETASES"/>
    <property type="match status" value="1"/>
</dbReference>
<keyword evidence="5 8" id="KW-0067">ATP-binding</keyword>
<dbReference type="InterPro" id="IPR001412">
    <property type="entry name" value="aa-tRNA-synth_I_CS"/>
</dbReference>
<dbReference type="InterPro" id="IPR033705">
    <property type="entry name" value="Anticodon_Ia_Val"/>
</dbReference>
<accession>A0A9Q9BW60</accession>
<evidence type="ECO:0000256" key="5">
    <source>
        <dbReference type="ARBA" id="ARBA00022840"/>
    </source>
</evidence>
<evidence type="ECO:0000259" key="9">
    <source>
        <dbReference type="Pfam" id="PF00133"/>
    </source>
</evidence>
<keyword evidence="7 8" id="KW-0030">Aminoacyl-tRNA synthetase</keyword>
<dbReference type="Proteomes" id="UP001059985">
    <property type="component" value="Chromosome"/>
</dbReference>
<dbReference type="AlphaFoldDB" id="A0A9Q9BW60"/>
<dbReference type="InterPro" id="IPR002300">
    <property type="entry name" value="aa-tRNA-synth_Ia"/>
</dbReference>
<dbReference type="EMBL" id="CP089285">
    <property type="protein sequence ID" value="UTO56802.1"/>
    <property type="molecule type" value="Genomic_DNA"/>
</dbReference>
<evidence type="ECO:0000313" key="14">
    <source>
        <dbReference type="Proteomes" id="UP001059985"/>
    </source>
</evidence>
<feature type="domain" description="Methionyl/Valyl/Leucyl/Isoleucyl-tRNA synthetase anticodon-binding" evidence="10">
    <location>
        <begin position="623"/>
        <end position="770"/>
    </location>
</feature>
<evidence type="ECO:0000256" key="2">
    <source>
        <dbReference type="ARBA" id="ARBA00022490"/>
    </source>
</evidence>
<organism evidence="11 13">
    <name type="scientific">Neoehrlichia mikurensis</name>
    <dbReference type="NCBI Taxonomy" id="89586"/>
    <lineage>
        <taxon>Bacteria</taxon>
        <taxon>Pseudomonadati</taxon>
        <taxon>Pseudomonadota</taxon>
        <taxon>Alphaproteobacteria</taxon>
        <taxon>Rickettsiales</taxon>
        <taxon>Anaplasmataceae</taxon>
        <taxon>Candidatus Neoehrlichia</taxon>
    </lineage>
</organism>
<dbReference type="CDD" id="cd07962">
    <property type="entry name" value="Anticodon_Ia_Val"/>
    <property type="match status" value="1"/>
</dbReference>
<dbReference type="FunFam" id="3.40.50.620:FF:000192">
    <property type="entry name" value="Valine--tRNA ligase"/>
    <property type="match status" value="1"/>
</dbReference>
<evidence type="ECO:0000256" key="8">
    <source>
        <dbReference type="HAMAP-Rule" id="MF_02005"/>
    </source>
</evidence>
<comment type="function">
    <text evidence="8">Catalyzes the attachment of valine to tRNA(Val). As ValRS can inadvertently accommodate and process structurally similar amino acids such as threonine, to avoid such errors, it has a 'posttransfer' editing activity that hydrolyzes mischarged Thr-tRNA(Val) in a tRNA-dependent manner.</text>
</comment>
<comment type="subcellular location">
    <subcellularLocation>
        <location evidence="1 8">Cytoplasm</location>
    </subcellularLocation>
</comment>
<comment type="similarity">
    <text evidence="8">Belongs to the class-I aminoacyl-tRNA synthetase family. ValS type 2 subfamily.</text>
</comment>